<gene>
    <name evidence="1" type="ORF">SCA03_57790</name>
</gene>
<dbReference type="Pfam" id="PF09947">
    <property type="entry name" value="DUF2180"/>
    <property type="match status" value="1"/>
</dbReference>
<evidence type="ECO:0008006" key="3">
    <source>
        <dbReference type="Google" id="ProtNLM"/>
    </source>
</evidence>
<evidence type="ECO:0000313" key="1">
    <source>
        <dbReference type="EMBL" id="GEB53228.1"/>
    </source>
</evidence>
<comment type="caution">
    <text evidence="1">The sequence shown here is derived from an EMBL/GenBank/DDBJ whole genome shotgun (WGS) entry which is preliminary data.</text>
</comment>
<dbReference type="EMBL" id="BJMM01000045">
    <property type="protein sequence ID" value="GEB53228.1"/>
    <property type="molecule type" value="Genomic_DNA"/>
</dbReference>
<dbReference type="Proteomes" id="UP000319210">
    <property type="component" value="Unassembled WGS sequence"/>
</dbReference>
<proteinExistence type="predicted"/>
<dbReference type="InterPro" id="IPR017211">
    <property type="entry name" value="UCP037465_Znf"/>
</dbReference>
<organism evidence="1 2">
    <name type="scientific">Streptomyces cacaoi</name>
    <dbReference type="NCBI Taxonomy" id="1898"/>
    <lineage>
        <taxon>Bacteria</taxon>
        <taxon>Bacillati</taxon>
        <taxon>Actinomycetota</taxon>
        <taxon>Actinomycetes</taxon>
        <taxon>Kitasatosporales</taxon>
        <taxon>Streptomycetaceae</taxon>
        <taxon>Streptomyces</taxon>
    </lineage>
</organism>
<reference evidence="1 2" key="1">
    <citation type="submission" date="2019-06" db="EMBL/GenBank/DDBJ databases">
        <title>Whole genome shotgun sequence of Streptomyces cacaoi subsp. cacaoi NBRC 12748.</title>
        <authorList>
            <person name="Hosoyama A."/>
            <person name="Uohara A."/>
            <person name="Ohji S."/>
            <person name="Ichikawa N."/>
        </authorList>
    </citation>
    <scope>NUCLEOTIDE SEQUENCE [LARGE SCALE GENOMIC DNA]</scope>
    <source>
        <strain evidence="1 2">NBRC 12748</strain>
    </source>
</reference>
<name>A0A4Y3R8U1_STRCI</name>
<dbReference type="AlphaFoldDB" id="A0A4Y3R8U1"/>
<sequence>MKCYDCDLAGRSDSTAVGVCARCGLVVCRDHGKVSQTLVHLRRGPGRSTSDVPARRLLCGTCHGAEHPA</sequence>
<keyword evidence="2" id="KW-1185">Reference proteome</keyword>
<dbReference type="RefSeq" id="WP_030885578.1">
    <property type="nucleotide sequence ID" value="NZ_BJMM01000045.1"/>
</dbReference>
<protein>
    <recommendedName>
        <fullName evidence="3">DUF2180 family protein</fullName>
    </recommendedName>
</protein>
<accession>A0A4Y3R8U1</accession>
<evidence type="ECO:0000313" key="2">
    <source>
        <dbReference type="Proteomes" id="UP000319210"/>
    </source>
</evidence>
<dbReference type="OrthoDB" id="4244404at2"/>